<proteinExistence type="inferred from homology"/>
<keyword evidence="4" id="KW-1185">Reference proteome</keyword>
<dbReference type="NCBIfam" id="TIGR02593">
    <property type="entry name" value="CRISPR_cas5"/>
    <property type="match status" value="1"/>
</dbReference>
<dbReference type="GO" id="GO:0016787">
    <property type="term" value="F:hydrolase activity"/>
    <property type="evidence" value="ECO:0007669"/>
    <property type="project" value="UniProtKB-KW"/>
</dbReference>
<dbReference type="RefSeq" id="WP_089838100.1">
    <property type="nucleotide sequence ID" value="NZ_FOZL01000001.1"/>
</dbReference>
<dbReference type="EMBL" id="FOZL01000001">
    <property type="protein sequence ID" value="SFS08745.1"/>
    <property type="molecule type" value="Genomic_DNA"/>
</dbReference>
<dbReference type="GO" id="GO:0043571">
    <property type="term" value="P:maintenance of CRISPR repeat elements"/>
    <property type="evidence" value="ECO:0007669"/>
    <property type="project" value="UniProtKB-UniRule"/>
</dbReference>
<dbReference type="Pfam" id="PF09704">
    <property type="entry name" value="Cas_Cas5d"/>
    <property type="match status" value="1"/>
</dbReference>
<dbReference type="InterPro" id="IPR013422">
    <property type="entry name" value="CRISPR-assoc_prot_Cas5_N"/>
</dbReference>
<dbReference type="OrthoDB" id="5621871at2"/>
<dbReference type="GO" id="GO:0051607">
    <property type="term" value="P:defense response to virus"/>
    <property type="evidence" value="ECO:0007669"/>
    <property type="project" value="UniProtKB-UniRule"/>
</dbReference>
<keyword evidence="2" id="KW-0694">RNA-binding</keyword>
<name>A0A1I6LZA8_9BACT</name>
<keyword evidence="1 2" id="KW-0051">Antiviral defense</keyword>
<reference evidence="3 4" key="1">
    <citation type="submission" date="2016-10" db="EMBL/GenBank/DDBJ databases">
        <authorList>
            <person name="de Groot N.N."/>
        </authorList>
    </citation>
    <scope>NUCLEOTIDE SEQUENCE [LARGE SCALE GENOMIC DNA]</scope>
    <source>
        <strain evidence="3 4">DSM 21001</strain>
    </source>
</reference>
<dbReference type="AlphaFoldDB" id="A0A1I6LZA8"/>
<evidence type="ECO:0000313" key="4">
    <source>
        <dbReference type="Proteomes" id="UP000199024"/>
    </source>
</evidence>
<dbReference type="EC" id="3.1.-.-" evidence="2"/>
<comment type="similarity">
    <text evidence="2">Belongs to the CRISPR-associated protein Cas5 family. Subtype I-C/Dvulg subfamily.</text>
</comment>
<keyword evidence="2" id="KW-0540">Nuclease</keyword>
<keyword evidence="2" id="KW-0255">Endonuclease</keyword>
<dbReference type="InterPro" id="IPR010155">
    <property type="entry name" value="CRISPR-assoc_prot_Cas5d"/>
</dbReference>
<accession>A0A1I6LZA8</accession>
<dbReference type="STRING" id="474950.SAMN05421771_1529"/>
<protein>
    <recommendedName>
        <fullName evidence="2">pre-crRNA processing endonuclease</fullName>
        <ecNumber evidence="2">3.1.-.-</ecNumber>
    </recommendedName>
</protein>
<evidence type="ECO:0000313" key="3">
    <source>
        <dbReference type="EMBL" id="SFS08745.1"/>
    </source>
</evidence>
<sequence length="219" mass="24852">MHSRDFHVRIHGSLACFSRPEFSTERVSYDLITPSAARGVIEAVLWKPAIRWQILSVALLRTVRWLPFRRNEVNSRVSTRNALSASNGGPAMPDFYADEDRAQRNTLALRDVDYGVVARFTMTAKAGSGDNVRKFEEMFERRLERGQQHFQPYLGCREFPASVEPWDGSGILEDESRDLGWMLHDIDFGAIHAGTIANEAYFFPAALRHGVVTVPERRA</sequence>
<evidence type="ECO:0000256" key="1">
    <source>
        <dbReference type="ARBA" id="ARBA00023118"/>
    </source>
</evidence>
<dbReference type="PIRSF" id="PIRSF029950">
    <property type="entry name" value="Cas_CT1134"/>
    <property type="match status" value="1"/>
</dbReference>
<comment type="function">
    <text evidence="2">CRISPR (clustered regularly interspaced short palindromic repeat) is an adaptive immune system that provides protection against mobile genetic elements (viruses, transposable elements and conjugative plasmids). CRISPR clusters contain spacers, sequences complementary to antecedent mobile elements, and target invading nucleic acids. CRISPR clusters are transcribed and processed into CRISPR RNA (crRNA).</text>
</comment>
<keyword evidence="2" id="KW-0378">Hydrolase</keyword>
<dbReference type="InterPro" id="IPR021124">
    <property type="entry name" value="CRISPR-assoc_prot_Cas5"/>
</dbReference>
<gene>
    <name evidence="3" type="ORF">SAMN05421771_1529</name>
</gene>
<dbReference type="Proteomes" id="UP000199024">
    <property type="component" value="Unassembled WGS sequence"/>
</dbReference>
<organism evidence="3 4">
    <name type="scientific">Granulicella pectinivorans</name>
    <dbReference type="NCBI Taxonomy" id="474950"/>
    <lineage>
        <taxon>Bacteria</taxon>
        <taxon>Pseudomonadati</taxon>
        <taxon>Acidobacteriota</taxon>
        <taxon>Terriglobia</taxon>
        <taxon>Terriglobales</taxon>
        <taxon>Acidobacteriaceae</taxon>
        <taxon>Granulicella</taxon>
    </lineage>
</organism>
<dbReference type="GO" id="GO:0003723">
    <property type="term" value="F:RNA binding"/>
    <property type="evidence" value="ECO:0007669"/>
    <property type="project" value="UniProtKB-UniRule"/>
</dbReference>
<dbReference type="NCBIfam" id="TIGR01876">
    <property type="entry name" value="cas_Cas5d"/>
    <property type="match status" value="1"/>
</dbReference>
<evidence type="ECO:0000256" key="2">
    <source>
        <dbReference type="PIRNR" id="PIRNR029950"/>
    </source>
</evidence>
<dbReference type="Gene3D" id="3.30.70.2660">
    <property type="match status" value="1"/>
</dbReference>
<dbReference type="GO" id="GO:0004519">
    <property type="term" value="F:endonuclease activity"/>
    <property type="evidence" value="ECO:0007669"/>
    <property type="project" value="UniProtKB-UniRule"/>
</dbReference>